<evidence type="ECO:0000256" key="3">
    <source>
        <dbReference type="ARBA" id="ARBA00023163"/>
    </source>
</evidence>
<dbReference type="Pfam" id="PF12833">
    <property type="entry name" value="HTH_18"/>
    <property type="match status" value="1"/>
</dbReference>
<evidence type="ECO:0000313" key="6">
    <source>
        <dbReference type="Proteomes" id="UP000251889"/>
    </source>
</evidence>
<keyword evidence="3" id="KW-0804">Transcription</keyword>
<evidence type="ECO:0000313" key="5">
    <source>
        <dbReference type="EMBL" id="RAW00453.1"/>
    </source>
</evidence>
<reference evidence="5 6" key="1">
    <citation type="submission" date="2018-06" db="EMBL/GenBank/DDBJ databases">
        <title>Chryseolinea flavus sp. nov., a member of the phylum Bacteroidetes isolated from soil.</title>
        <authorList>
            <person name="Li Y."/>
            <person name="Wang J."/>
        </authorList>
    </citation>
    <scope>NUCLEOTIDE SEQUENCE [LARGE SCALE GENOMIC DNA]</scope>
    <source>
        <strain evidence="5 6">SDU1-6</strain>
    </source>
</reference>
<dbReference type="OrthoDB" id="635259at2"/>
<proteinExistence type="predicted"/>
<sequence>MRVAKTFSDAVSPLRNLYHPVQPTITEKDNDVVYQEFLPAQQLQPFVYCYWELRTIKKLEVPFQYRVVADGCIDIYFDLHNPIESYVMGFCKNYTEFPLEHQFHYVGIRFLPTMFPQLFKVDASILSNRYQYLRDVIPAPAQFIQENINSKLTSTKMVSTIDSLLLKVLAASDFNNDPRLYGAIQNILSRFGVVNIETDLDTGISARQLRRLFEYYVGDSAKTFAKVVRFQNILRAKPSTQSLQHNKLFYDAGYYDQAHFIKEFKNFYGVTPSKAFGR</sequence>
<dbReference type="InterPro" id="IPR046532">
    <property type="entry name" value="DUF6597"/>
</dbReference>
<evidence type="ECO:0000256" key="1">
    <source>
        <dbReference type="ARBA" id="ARBA00023015"/>
    </source>
</evidence>
<dbReference type="Gene3D" id="1.10.10.60">
    <property type="entry name" value="Homeodomain-like"/>
    <property type="match status" value="1"/>
</dbReference>
<gene>
    <name evidence="5" type="ORF">DQQ10_15325</name>
</gene>
<dbReference type="AlphaFoldDB" id="A0A364Y2E7"/>
<dbReference type="EMBL" id="QMFY01000007">
    <property type="protein sequence ID" value="RAW00453.1"/>
    <property type="molecule type" value="Genomic_DNA"/>
</dbReference>
<dbReference type="InterPro" id="IPR050204">
    <property type="entry name" value="AraC_XylS_family_regulators"/>
</dbReference>
<evidence type="ECO:0000256" key="2">
    <source>
        <dbReference type="ARBA" id="ARBA00023125"/>
    </source>
</evidence>
<protein>
    <submittedName>
        <fullName evidence="5">AraC family transcriptional regulator</fullName>
    </submittedName>
</protein>
<keyword evidence="1" id="KW-0805">Transcription regulation</keyword>
<accession>A0A364Y2E7</accession>
<dbReference type="SMART" id="SM00342">
    <property type="entry name" value="HTH_ARAC"/>
    <property type="match status" value="1"/>
</dbReference>
<keyword evidence="2" id="KW-0238">DNA-binding</keyword>
<dbReference type="GO" id="GO:0003700">
    <property type="term" value="F:DNA-binding transcription factor activity"/>
    <property type="evidence" value="ECO:0007669"/>
    <property type="project" value="InterPro"/>
</dbReference>
<dbReference type="GO" id="GO:0043565">
    <property type="term" value="F:sequence-specific DNA binding"/>
    <property type="evidence" value="ECO:0007669"/>
    <property type="project" value="InterPro"/>
</dbReference>
<feature type="domain" description="HTH araC/xylS-type" evidence="4">
    <location>
        <begin position="203"/>
        <end position="278"/>
    </location>
</feature>
<dbReference type="PANTHER" id="PTHR46796:SF13">
    <property type="entry name" value="HTH-TYPE TRANSCRIPTIONAL ACTIVATOR RHAS"/>
    <property type="match status" value="1"/>
</dbReference>
<evidence type="ECO:0000259" key="4">
    <source>
        <dbReference type="PROSITE" id="PS01124"/>
    </source>
</evidence>
<dbReference type="PANTHER" id="PTHR46796">
    <property type="entry name" value="HTH-TYPE TRANSCRIPTIONAL ACTIVATOR RHAS-RELATED"/>
    <property type="match status" value="1"/>
</dbReference>
<dbReference type="Proteomes" id="UP000251889">
    <property type="component" value="Unassembled WGS sequence"/>
</dbReference>
<organism evidence="5 6">
    <name type="scientific">Pseudochryseolinea flava</name>
    <dbReference type="NCBI Taxonomy" id="2059302"/>
    <lineage>
        <taxon>Bacteria</taxon>
        <taxon>Pseudomonadati</taxon>
        <taxon>Bacteroidota</taxon>
        <taxon>Cytophagia</taxon>
        <taxon>Cytophagales</taxon>
        <taxon>Fulvivirgaceae</taxon>
        <taxon>Pseudochryseolinea</taxon>
    </lineage>
</organism>
<dbReference type="PROSITE" id="PS01124">
    <property type="entry name" value="HTH_ARAC_FAMILY_2"/>
    <property type="match status" value="1"/>
</dbReference>
<dbReference type="InterPro" id="IPR018060">
    <property type="entry name" value="HTH_AraC"/>
</dbReference>
<name>A0A364Y2E7_9BACT</name>
<keyword evidence="6" id="KW-1185">Reference proteome</keyword>
<dbReference type="Pfam" id="PF20240">
    <property type="entry name" value="DUF6597"/>
    <property type="match status" value="1"/>
</dbReference>
<comment type="caution">
    <text evidence="5">The sequence shown here is derived from an EMBL/GenBank/DDBJ whole genome shotgun (WGS) entry which is preliminary data.</text>
</comment>